<organism evidence="10 11">
    <name type="scientific">Cohnella ginsengisoli</name>
    <dbReference type="NCBI Taxonomy" id="425004"/>
    <lineage>
        <taxon>Bacteria</taxon>
        <taxon>Bacillati</taxon>
        <taxon>Bacillota</taxon>
        <taxon>Bacilli</taxon>
        <taxon>Bacillales</taxon>
        <taxon>Paenibacillaceae</taxon>
        <taxon>Cohnella</taxon>
    </lineage>
</organism>
<feature type="transmembrane region" description="Helical" evidence="8">
    <location>
        <begin position="187"/>
        <end position="206"/>
    </location>
</feature>
<dbReference type="EMBL" id="JAPDHZ010000007">
    <property type="protein sequence ID" value="MDG0794666.1"/>
    <property type="molecule type" value="Genomic_DNA"/>
</dbReference>
<dbReference type="Pfam" id="PF12698">
    <property type="entry name" value="ABC2_membrane_3"/>
    <property type="match status" value="1"/>
</dbReference>
<keyword evidence="3 8" id="KW-0813">Transport</keyword>
<evidence type="ECO:0000256" key="6">
    <source>
        <dbReference type="ARBA" id="ARBA00022989"/>
    </source>
</evidence>
<dbReference type="InterPro" id="IPR000412">
    <property type="entry name" value="ABC_2_transport"/>
</dbReference>
<evidence type="ECO:0000256" key="5">
    <source>
        <dbReference type="ARBA" id="ARBA00022692"/>
    </source>
</evidence>
<evidence type="ECO:0000256" key="7">
    <source>
        <dbReference type="ARBA" id="ARBA00023136"/>
    </source>
</evidence>
<protein>
    <recommendedName>
        <fullName evidence="8">Transport permease protein</fullName>
    </recommendedName>
</protein>
<keyword evidence="7 8" id="KW-0472">Membrane</keyword>
<evidence type="ECO:0000313" key="10">
    <source>
        <dbReference type="EMBL" id="MDG0794666.1"/>
    </source>
</evidence>
<keyword evidence="11" id="KW-1185">Reference proteome</keyword>
<comment type="similarity">
    <text evidence="2 8">Belongs to the ABC-2 integral membrane protein family.</text>
</comment>
<dbReference type="PANTHER" id="PTHR30294">
    <property type="entry name" value="MEMBRANE COMPONENT OF ABC TRANSPORTER YHHJ-RELATED"/>
    <property type="match status" value="1"/>
</dbReference>
<evidence type="ECO:0000256" key="1">
    <source>
        <dbReference type="ARBA" id="ARBA00004651"/>
    </source>
</evidence>
<comment type="caution">
    <text evidence="8">Lacks conserved residue(s) required for the propagation of feature annotation.</text>
</comment>
<gene>
    <name evidence="10" type="ORF">OMP38_30370</name>
</gene>
<dbReference type="PANTHER" id="PTHR30294:SF45">
    <property type="entry name" value="LINEARMYCIN RESISTANCE PERMEASE PROTEIN LNRN"/>
    <property type="match status" value="1"/>
</dbReference>
<name>A0A9X4KME5_9BACL</name>
<proteinExistence type="inferred from homology"/>
<sequence>MKTILWLMAHTFRNTFRKRSNMILFLLPVAGVLISAALYGNAGGAGLRIGIVQQDGADAVGRDVAAFIGALDGVKITDTSDADLKDRIAAGKLDAGIVIPAGFGETLKAGSPQQLELLSVKGAQVTAYVQAMLDGYLNNVASIAAESKGDKARFEQIYGDYSQGSFKVSHELLNDASNVKDTTYQSLGFLVAFIMFSSVNMSEMILREKENRTFLRLLSSPVTARSYVAANVAVNIVAMVCQIALTLTFMRAVLHIDSGVPVMQLALVLVLFGLGAIALSLLIVSLSKSKGQSSALQNLIITPTCVLAGCYFPMDIMPDAIRKIGAFLPQHWLLDTVNRLQHGDSFGSLYMNLLVLAAFAAAFAAIAIFRFSRNNDTRTFV</sequence>
<feature type="transmembrane region" description="Helical" evidence="8">
    <location>
        <begin position="227"/>
        <end position="250"/>
    </location>
</feature>
<reference evidence="10 11" key="1">
    <citation type="submission" date="2022-10" db="EMBL/GenBank/DDBJ databases">
        <title>Comparative genomic analysis of Cohnella hashimotonis sp. nov., isolated from the International Space Station.</title>
        <authorList>
            <person name="Simpson A."/>
            <person name="Venkateswaran K."/>
        </authorList>
    </citation>
    <scope>NUCLEOTIDE SEQUENCE [LARGE SCALE GENOMIC DNA]</scope>
    <source>
        <strain evidence="10 11">DSM 18997</strain>
    </source>
</reference>
<evidence type="ECO:0000256" key="2">
    <source>
        <dbReference type="ARBA" id="ARBA00007783"/>
    </source>
</evidence>
<feature type="transmembrane region" description="Helical" evidence="8">
    <location>
        <begin position="262"/>
        <end position="284"/>
    </location>
</feature>
<dbReference type="PRINTS" id="PR00164">
    <property type="entry name" value="ABC2TRNSPORT"/>
</dbReference>
<comment type="caution">
    <text evidence="10">The sequence shown here is derived from an EMBL/GenBank/DDBJ whole genome shotgun (WGS) entry which is preliminary data.</text>
</comment>
<evidence type="ECO:0000259" key="9">
    <source>
        <dbReference type="PROSITE" id="PS51012"/>
    </source>
</evidence>
<evidence type="ECO:0000313" key="11">
    <source>
        <dbReference type="Proteomes" id="UP001153387"/>
    </source>
</evidence>
<dbReference type="AlphaFoldDB" id="A0A9X4KME5"/>
<dbReference type="Proteomes" id="UP001153387">
    <property type="component" value="Unassembled WGS sequence"/>
</dbReference>
<feature type="transmembrane region" description="Helical" evidence="8">
    <location>
        <begin position="296"/>
        <end position="314"/>
    </location>
</feature>
<dbReference type="Gene3D" id="3.40.1710.10">
    <property type="entry name" value="abc type-2 transporter like domain"/>
    <property type="match status" value="1"/>
</dbReference>
<evidence type="ECO:0000256" key="8">
    <source>
        <dbReference type="RuleBase" id="RU361157"/>
    </source>
</evidence>
<dbReference type="InterPro" id="IPR047817">
    <property type="entry name" value="ABC2_TM_bact-type"/>
</dbReference>
<keyword evidence="4 8" id="KW-1003">Cell membrane</keyword>
<dbReference type="RefSeq" id="WP_277568436.1">
    <property type="nucleotide sequence ID" value="NZ_JAPDHZ010000007.1"/>
</dbReference>
<dbReference type="PROSITE" id="PS51012">
    <property type="entry name" value="ABC_TM2"/>
    <property type="match status" value="1"/>
</dbReference>
<evidence type="ECO:0000256" key="3">
    <source>
        <dbReference type="ARBA" id="ARBA00022448"/>
    </source>
</evidence>
<comment type="subcellular location">
    <subcellularLocation>
        <location evidence="1 8">Cell membrane</location>
        <topology evidence="1 8">Multi-pass membrane protein</topology>
    </subcellularLocation>
</comment>
<dbReference type="InterPro" id="IPR051449">
    <property type="entry name" value="ABC-2_transporter_component"/>
</dbReference>
<keyword evidence="6 8" id="KW-1133">Transmembrane helix</keyword>
<keyword evidence="5 8" id="KW-0812">Transmembrane</keyword>
<dbReference type="InterPro" id="IPR013525">
    <property type="entry name" value="ABC2_TM"/>
</dbReference>
<feature type="transmembrane region" description="Helical" evidence="8">
    <location>
        <begin position="349"/>
        <end position="369"/>
    </location>
</feature>
<evidence type="ECO:0000256" key="4">
    <source>
        <dbReference type="ARBA" id="ARBA00022475"/>
    </source>
</evidence>
<dbReference type="GO" id="GO:0043190">
    <property type="term" value="C:ATP-binding cassette (ABC) transporter complex"/>
    <property type="evidence" value="ECO:0007669"/>
    <property type="project" value="InterPro"/>
</dbReference>
<dbReference type="GO" id="GO:0140359">
    <property type="term" value="F:ABC-type transporter activity"/>
    <property type="evidence" value="ECO:0007669"/>
    <property type="project" value="InterPro"/>
</dbReference>
<feature type="domain" description="ABC transmembrane type-2" evidence="9">
    <location>
        <begin position="138"/>
        <end position="374"/>
    </location>
</feature>
<accession>A0A9X4KME5</accession>